<dbReference type="PANTHER" id="PTHR48090">
    <property type="entry name" value="UNDECAPRENYL-PHOSPHATE 4-DEOXY-4-FORMAMIDO-L-ARABINOSE TRANSFERASE-RELATED"/>
    <property type="match status" value="1"/>
</dbReference>
<dbReference type="Proteomes" id="UP000011566">
    <property type="component" value="Unassembled WGS sequence"/>
</dbReference>
<comment type="caution">
    <text evidence="4">The sequence shown here is derived from an EMBL/GenBank/DDBJ whole genome shotgun (WGS) entry which is preliminary data.</text>
</comment>
<name>M0M0E4_9EURY</name>
<reference evidence="4 5" key="1">
    <citation type="journal article" date="2014" name="PLoS Genet.">
        <title>Phylogenetically driven sequencing of extremely halophilic archaea reveals strategies for static and dynamic osmo-response.</title>
        <authorList>
            <person name="Becker E.A."/>
            <person name="Seitzer P.M."/>
            <person name="Tritt A."/>
            <person name="Larsen D."/>
            <person name="Krusor M."/>
            <person name="Yao A.I."/>
            <person name="Wu D."/>
            <person name="Madern D."/>
            <person name="Eisen J.A."/>
            <person name="Darling A.E."/>
            <person name="Facciotti M.T."/>
        </authorList>
    </citation>
    <scope>NUCLEOTIDE SEQUENCE [LARGE SCALE GENOMIC DNA]</scope>
    <source>
        <strain evidence="4 5">100A6</strain>
    </source>
</reference>
<dbReference type="Gene3D" id="3.90.550.10">
    <property type="entry name" value="Spore Coat Polysaccharide Biosynthesis Protein SpsA, Chain A"/>
    <property type="match status" value="1"/>
</dbReference>
<dbReference type="PANTHER" id="PTHR48090:SF7">
    <property type="entry name" value="RFBJ PROTEIN"/>
    <property type="match status" value="1"/>
</dbReference>
<dbReference type="InterPro" id="IPR050256">
    <property type="entry name" value="Glycosyltransferase_2"/>
</dbReference>
<dbReference type="OrthoDB" id="11098at2157"/>
<dbReference type="Pfam" id="PF00535">
    <property type="entry name" value="Glycos_transf_2"/>
    <property type="match status" value="1"/>
</dbReference>
<gene>
    <name evidence="4" type="ORF">C447_11575</name>
</gene>
<dbReference type="AlphaFoldDB" id="M0M0E4"/>
<dbReference type="PATRIC" id="fig|1132509.6.peg.2628"/>
<accession>M0M0E4</accession>
<keyword evidence="2" id="KW-0472">Membrane</keyword>
<dbReference type="RefSeq" id="WP_007694020.1">
    <property type="nucleotide sequence ID" value="NZ_AJRK01000436.1"/>
</dbReference>
<evidence type="ECO:0000256" key="1">
    <source>
        <dbReference type="SAM" id="MobiDB-lite"/>
    </source>
</evidence>
<dbReference type="CDD" id="cd04179">
    <property type="entry name" value="DPM_DPG-synthase_like"/>
    <property type="match status" value="1"/>
</dbReference>
<evidence type="ECO:0000313" key="4">
    <source>
        <dbReference type="EMBL" id="EMA38074.1"/>
    </source>
</evidence>
<organism evidence="4 5">
    <name type="scientific">Halococcus hamelinensis 100A6</name>
    <dbReference type="NCBI Taxonomy" id="1132509"/>
    <lineage>
        <taxon>Archaea</taxon>
        <taxon>Methanobacteriati</taxon>
        <taxon>Methanobacteriota</taxon>
        <taxon>Stenosarchaea group</taxon>
        <taxon>Halobacteria</taxon>
        <taxon>Halobacteriales</taxon>
        <taxon>Halococcaceae</taxon>
        <taxon>Halococcus</taxon>
    </lineage>
</organism>
<dbReference type="GO" id="GO:0016740">
    <property type="term" value="F:transferase activity"/>
    <property type="evidence" value="ECO:0007669"/>
    <property type="project" value="UniProtKB-KW"/>
</dbReference>
<dbReference type="InterPro" id="IPR001173">
    <property type="entry name" value="Glyco_trans_2-like"/>
</dbReference>
<dbReference type="EMBL" id="AOMB01000032">
    <property type="protein sequence ID" value="EMA38074.1"/>
    <property type="molecule type" value="Genomic_DNA"/>
</dbReference>
<proteinExistence type="predicted"/>
<feature type="transmembrane region" description="Helical" evidence="2">
    <location>
        <begin position="294"/>
        <end position="316"/>
    </location>
</feature>
<keyword evidence="4" id="KW-0808">Transferase</keyword>
<evidence type="ECO:0000313" key="5">
    <source>
        <dbReference type="Proteomes" id="UP000011566"/>
    </source>
</evidence>
<evidence type="ECO:0000256" key="2">
    <source>
        <dbReference type="SAM" id="Phobius"/>
    </source>
</evidence>
<keyword evidence="5" id="KW-1185">Reference proteome</keyword>
<keyword evidence="2" id="KW-0812">Transmembrane</keyword>
<dbReference type="eggNOG" id="arCOG00894">
    <property type="taxonomic scope" value="Archaea"/>
</dbReference>
<dbReference type="InterPro" id="IPR029044">
    <property type="entry name" value="Nucleotide-diphossugar_trans"/>
</dbReference>
<dbReference type="SUPFAM" id="SSF53448">
    <property type="entry name" value="Nucleotide-diphospho-sugar transferases"/>
    <property type="match status" value="1"/>
</dbReference>
<evidence type="ECO:0000259" key="3">
    <source>
        <dbReference type="Pfam" id="PF00535"/>
    </source>
</evidence>
<feature type="compositionally biased region" description="Basic and acidic residues" evidence="1">
    <location>
        <begin position="22"/>
        <end position="40"/>
    </location>
</feature>
<protein>
    <submittedName>
        <fullName evidence="4">Family 2 glycosyl transferase</fullName>
    </submittedName>
</protein>
<feature type="transmembrane region" description="Helical" evidence="2">
    <location>
        <begin position="328"/>
        <end position="350"/>
    </location>
</feature>
<feature type="domain" description="Glycosyltransferase 2-like" evidence="3">
    <location>
        <begin position="64"/>
        <end position="226"/>
    </location>
</feature>
<feature type="region of interest" description="Disordered" evidence="1">
    <location>
        <begin position="1"/>
        <end position="58"/>
    </location>
</feature>
<keyword evidence="2" id="KW-1133">Transmembrane helix</keyword>
<sequence length="367" mass="39108">MSEHTADGVSASEGVGSAVDVVDDHVPDRVHPLESDRSENGRQPTEHTSGSGSASAHADPDVMVAIPAYNEEATIGDVVRRVAEHADLVLVVDDGSGDSTAIRAAEAGAVVSAHDRNRGYGAALKTAFETAKGHDVTHLVVLDADGQHDPADVPRLVRAQATTHAPLVIGSRFVDGAVSNAPFYRRVGLRVINVLTNLSMGIVRADSRMSDTQSGFRAYDREAIETLAEDMTIGDWMDASTDILYHIHHHDYPVEEVPITVTYDVANASSQDPLSHGMILLQNILKTVERERPLTALALPGFSLTFGGLGVGYWAVVSYVQSGTFPVGLSLSAVFLVLVGIFACFTAIVLHSLSTYFENAGIDGRSR</sequence>